<protein>
    <submittedName>
        <fullName evidence="1">Uncharacterized protein</fullName>
    </submittedName>
</protein>
<organism evidence="1 2">
    <name type="scientific">Exocentrus adspersus</name>
    <dbReference type="NCBI Taxonomy" id="1586481"/>
    <lineage>
        <taxon>Eukaryota</taxon>
        <taxon>Metazoa</taxon>
        <taxon>Ecdysozoa</taxon>
        <taxon>Arthropoda</taxon>
        <taxon>Hexapoda</taxon>
        <taxon>Insecta</taxon>
        <taxon>Pterygota</taxon>
        <taxon>Neoptera</taxon>
        <taxon>Endopterygota</taxon>
        <taxon>Coleoptera</taxon>
        <taxon>Polyphaga</taxon>
        <taxon>Cucujiformia</taxon>
        <taxon>Chrysomeloidea</taxon>
        <taxon>Cerambycidae</taxon>
        <taxon>Lamiinae</taxon>
        <taxon>Acanthocinini</taxon>
        <taxon>Exocentrus</taxon>
    </lineage>
</organism>
<accession>A0AAV8V4U1</accession>
<evidence type="ECO:0000313" key="2">
    <source>
        <dbReference type="Proteomes" id="UP001159042"/>
    </source>
</evidence>
<dbReference type="EMBL" id="JANEYG010000730">
    <property type="protein sequence ID" value="KAJ8909264.1"/>
    <property type="molecule type" value="Genomic_DNA"/>
</dbReference>
<proteinExistence type="predicted"/>
<sequence>MRMENINVTIAISLDIARNCPEEKRELLFERTHTKGTVHRKTEHKLRNEVKLKSWKESSYLP</sequence>
<name>A0AAV8V4U1_9CUCU</name>
<gene>
    <name evidence="1" type="ORF">NQ315_012900</name>
</gene>
<reference evidence="1 2" key="1">
    <citation type="journal article" date="2023" name="Insect Mol. Biol.">
        <title>Genome sequencing provides insights into the evolution of gene families encoding plant cell wall-degrading enzymes in longhorned beetles.</title>
        <authorList>
            <person name="Shin N.R."/>
            <person name="Okamura Y."/>
            <person name="Kirsch R."/>
            <person name="Pauchet Y."/>
        </authorList>
    </citation>
    <scope>NUCLEOTIDE SEQUENCE [LARGE SCALE GENOMIC DNA]</scope>
    <source>
        <strain evidence="1">EAD_L_NR</strain>
    </source>
</reference>
<keyword evidence="2" id="KW-1185">Reference proteome</keyword>
<dbReference type="AlphaFoldDB" id="A0AAV8V4U1"/>
<comment type="caution">
    <text evidence="1">The sequence shown here is derived from an EMBL/GenBank/DDBJ whole genome shotgun (WGS) entry which is preliminary data.</text>
</comment>
<dbReference type="Proteomes" id="UP001159042">
    <property type="component" value="Unassembled WGS sequence"/>
</dbReference>
<evidence type="ECO:0000313" key="1">
    <source>
        <dbReference type="EMBL" id="KAJ8909264.1"/>
    </source>
</evidence>